<evidence type="ECO:0000313" key="1">
    <source>
        <dbReference type="EMBL" id="GGH12262.1"/>
    </source>
</evidence>
<name>A0ABQ1Y4S3_9SPHI</name>
<protein>
    <submittedName>
        <fullName evidence="1">Uncharacterized protein</fullName>
    </submittedName>
</protein>
<accession>A0ABQ1Y4S3</accession>
<dbReference type="Proteomes" id="UP000642938">
    <property type="component" value="Unassembled WGS sequence"/>
</dbReference>
<comment type="caution">
    <text evidence="1">The sequence shown here is derived from an EMBL/GenBank/DDBJ whole genome shotgun (WGS) entry which is preliminary data.</text>
</comment>
<keyword evidence="2" id="KW-1185">Reference proteome</keyword>
<proteinExistence type="predicted"/>
<sequence length="69" mass="7693">MESAFWPKAKKPEVNNASAKNSFLSIILFCPKNKKLLVVKVNASRIIQKLFNNLNLSGLAYKKSGTINL</sequence>
<gene>
    <name evidence="1" type="ORF">GCM10007422_32080</name>
</gene>
<evidence type="ECO:0000313" key="2">
    <source>
        <dbReference type="Proteomes" id="UP000642938"/>
    </source>
</evidence>
<reference evidence="2" key="1">
    <citation type="journal article" date="2019" name="Int. J. Syst. Evol. Microbiol.">
        <title>The Global Catalogue of Microorganisms (GCM) 10K type strain sequencing project: providing services to taxonomists for standard genome sequencing and annotation.</title>
        <authorList>
            <consortium name="The Broad Institute Genomics Platform"/>
            <consortium name="The Broad Institute Genome Sequencing Center for Infectious Disease"/>
            <person name="Wu L."/>
            <person name="Ma J."/>
        </authorList>
    </citation>
    <scope>NUCLEOTIDE SEQUENCE [LARGE SCALE GENOMIC DNA]</scope>
    <source>
        <strain evidence="2">CGMCC 1.15287</strain>
    </source>
</reference>
<organism evidence="1 2">
    <name type="scientific">Pedobacter zeae</name>
    <dbReference type="NCBI Taxonomy" id="1737356"/>
    <lineage>
        <taxon>Bacteria</taxon>
        <taxon>Pseudomonadati</taxon>
        <taxon>Bacteroidota</taxon>
        <taxon>Sphingobacteriia</taxon>
        <taxon>Sphingobacteriales</taxon>
        <taxon>Sphingobacteriaceae</taxon>
        <taxon>Pedobacter</taxon>
    </lineage>
</organism>
<dbReference type="EMBL" id="BMHZ01000003">
    <property type="protein sequence ID" value="GGH12262.1"/>
    <property type="molecule type" value="Genomic_DNA"/>
</dbReference>